<proteinExistence type="predicted"/>
<dbReference type="GO" id="GO:0003677">
    <property type="term" value="F:DNA binding"/>
    <property type="evidence" value="ECO:0007669"/>
    <property type="project" value="InterPro"/>
</dbReference>
<dbReference type="Pfam" id="PF13358">
    <property type="entry name" value="DDE_3"/>
    <property type="match status" value="1"/>
</dbReference>
<evidence type="ECO:0000259" key="3">
    <source>
        <dbReference type="Pfam" id="PF13358"/>
    </source>
</evidence>
<dbReference type="InterPro" id="IPR038717">
    <property type="entry name" value="Tc1-like_DDE_dom"/>
</dbReference>
<evidence type="ECO:0000259" key="2">
    <source>
        <dbReference type="Pfam" id="PF01498"/>
    </source>
</evidence>
<keyword evidence="4" id="KW-1185">Reference proteome</keyword>
<comment type="subcellular location">
    <subcellularLocation>
        <location evidence="1">Nucleus</location>
    </subcellularLocation>
</comment>
<dbReference type="GO" id="GO:0015074">
    <property type="term" value="P:DNA integration"/>
    <property type="evidence" value="ECO:0007669"/>
    <property type="project" value="InterPro"/>
</dbReference>
<dbReference type="AlphaFoldDB" id="A0A7I4Y3T8"/>
<organism evidence="4 5">
    <name type="scientific">Haemonchus contortus</name>
    <name type="common">Barber pole worm</name>
    <dbReference type="NCBI Taxonomy" id="6289"/>
    <lineage>
        <taxon>Eukaryota</taxon>
        <taxon>Metazoa</taxon>
        <taxon>Ecdysozoa</taxon>
        <taxon>Nematoda</taxon>
        <taxon>Chromadorea</taxon>
        <taxon>Rhabditida</taxon>
        <taxon>Rhabditina</taxon>
        <taxon>Rhabditomorpha</taxon>
        <taxon>Strongyloidea</taxon>
        <taxon>Trichostrongylidae</taxon>
        <taxon>Haemonchus</taxon>
    </lineage>
</organism>
<dbReference type="OrthoDB" id="5810541at2759"/>
<dbReference type="GO" id="GO:0005634">
    <property type="term" value="C:nucleus"/>
    <property type="evidence" value="ECO:0007669"/>
    <property type="project" value="UniProtKB-SubCell"/>
</dbReference>
<dbReference type="WBParaSite" id="HCON_00044570-00001">
    <property type="protein sequence ID" value="HCON_00044570-00001"/>
    <property type="gene ID" value="HCON_00044570"/>
</dbReference>
<dbReference type="PANTHER" id="PTHR23022">
    <property type="entry name" value="TRANSPOSABLE ELEMENT-RELATED"/>
    <property type="match status" value="1"/>
</dbReference>
<name>A0A7I4Y3T8_HAECO</name>
<feature type="domain" description="Tc1-like transposase DDE" evidence="3">
    <location>
        <begin position="150"/>
        <end position="291"/>
    </location>
</feature>
<dbReference type="Proteomes" id="UP000025227">
    <property type="component" value="Unplaced"/>
</dbReference>
<reference evidence="5" key="1">
    <citation type="submission" date="2020-12" db="UniProtKB">
        <authorList>
            <consortium name="WormBaseParasite"/>
        </authorList>
    </citation>
    <scope>IDENTIFICATION</scope>
    <source>
        <strain evidence="5">MHco3</strain>
    </source>
</reference>
<dbReference type="InterPro" id="IPR002492">
    <property type="entry name" value="Transposase_Tc1-like"/>
</dbReference>
<dbReference type="Gene3D" id="3.30.420.10">
    <property type="entry name" value="Ribonuclease H-like superfamily/Ribonuclease H"/>
    <property type="match status" value="1"/>
</dbReference>
<evidence type="ECO:0000313" key="5">
    <source>
        <dbReference type="WBParaSite" id="HCON_00044570-00001"/>
    </source>
</evidence>
<dbReference type="InterPro" id="IPR052338">
    <property type="entry name" value="Transposase_5"/>
</dbReference>
<dbReference type="InterPro" id="IPR009057">
    <property type="entry name" value="Homeodomain-like_sf"/>
</dbReference>
<evidence type="ECO:0000256" key="1">
    <source>
        <dbReference type="ARBA" id="ARBA00004123"/>
    </source>
</evidence>
<evidence type="ECO:0000313" key="4">
    <source>
        <dbReference type="Proteomes" id="UP000025227"/>
    </source>
</evidence>
<dbReference type="OMA" id="NDIMYIR"/>
<protein>
    <submittedName>
        <fullName evidence="5">Transposable element Tc1 transposase</fullName>
    </submittedName>
</protein>
<feature type="domain" description="Transposase Tc1-like" evidence="2">
    <location>
        <begin position="72"/>
        <end position="140"/>
    </location>
</feature>
<accession>A0A7I4Y3T8</accession>
<dbReference type="PANTHER" id="PTHR23022:SF134">
    <property type="entry name" value="TRANSPOSABLE ELEMENT TC1 TRANSPOSASE"/>
    <property type="match status" value="1"/>
</dbReference>
<dbReference type="GO" id="GO:0006313">
    <property type="term" value="P:DNA transposition"/>
    <property type="evidence" value="ECO:0007669"/>
    <property type="project" value="InterPro"/>
</dbReference>
<sequence length="340" mass="38959">MGSGKEVPVSVQKAIIVAIRSGTKMSVLFQQYNLVKSTISKIFKRYRSRGFVMRKSRSGRPRETTPRVDSLILRTSFGYPRATASDIRKQVMSFSGISVRQSTVQRRHRAGGLFGRRPSRKPLVTAKDQKARLDFARKHLACNRDDWEKVLFSDQSKFCLFGSNDIMYIRRPMSKRCDPKYQIPTVKHGGGSVMLWGYFSLSGVGPLARIQGNVNSAQYRSISENVMLPFANQKLSTRWIFQHDNDPKHTSRLVADFLKSKEISVMEWLSRSPDLNPTEHLWEELARRTSQVPVRNANEKINLLSRERALIPQSKIEDLIDSLSRRCKAVVDFLGYPTKY</sequence>
<dbReference type="SUPFAM" id="SSF46689">
    <property type="entry name" value="Homeodomain-like"/>
    <property type="match status" value="1"/>
</dbReference>
<dbReference type="Pfam" id="PF01498">
    <property type="entry name" value="HTH_Tnp_Tc3_2"/>
    <property type="match status" value="1"/>
</dbReference>
<dbReference type="InterPro" id="IPR036397">
    <property type="entry name" value="RNaseH_sf"/>
</dbReference>